<keyword evidence="1" id="KW-0472">Membrane</keyword>
<dbReference type="OrthoDB" id="8017424at2"/>
<proteinExistence type="predicted"/>
<evidence type="ECO:0000256" key="1">
    <source>
        <dbReference type="SAM" id="Phobius"/>
    </source>
</evidence>
<protein>
    <submittedName>
        <fullName evidence="2">Thiamine ABC transporter permease</fullName>
    </submittedName>
</protein>
<evidence type="ECO:0000313" key="3">
    <source>
        <dbReference type="Proteomes" id="UP000266177"/>
    </source>
</evidence>
<keyword evidence="1" id="KW-0812">Transmembrane</keyword>
<reference evidence="2 3" key="1">
    <citation type="submission" date="2018-09" db="EMBL/GenBank/DDBJ databases">
        <title>Paenibacillus SK2017-BO5.</title>
        <authorList>
            <person name="Piskunova J.V."/>
            <person name="Dubiley S.A."/>
            <person name="Severinov K.V."/>
        </authorList>
    </citation>
    <scope>NUCLEOTIDE SEQUENCE [LARGE SCALE GENOMIC DNA]</scope>
    <source>
        <strain evidence="2 3">BO5</strain>
    </source>
</reference>
<comment type="caution">
    <text evidence="2">The sequence shown here is derived from an EMBL/GenBank/DDBJ whole genome shotgun (WGS) entry which is preliminary data.</text>
</comment>
<accession>A0A3A3GN55</accession>
<evidence type="ECO:0000313" key="2">
    <source>
        <dbReference type="EMBL" id="RJG25615.1"/>
    </source>
</evidence>
<name>A0A3A3GN55_PANTH</name>
<feature type="transmembrane region" description="Helical" evidence="1">
    <location>
        <begin position="154"/>
        <end position="173"/>
    </location>
</feature>
<feature type="transmembrane region" description="Helical" evidence="1">
    <location>
        <begin position="12"/>
        <end position="30"/>
    </location>
</feature>
<sequence>MQEQASEKKGLRFQDILITVMIGVVFGVIFKLWDSVYSIVKPLFPQAGQLTYGMWFMAGPFAYLLIRKPGVSLIASLAAANLSALLGSAWGLETIVYGFVQGLAAELVFALARYRRGGVAIAGAAGIMSAAGSFLVDLGYGYADYETWMLVLKYGLRVISAFTFAGIFAYFLMRALEATGVTKSIRPVAKEEYAALDR</sequence>
<keyword evidence="1" id="KW-1133">Transmembrane helix</keyword>
<dbReference type="EMBL" id="QYZD01000003">
    <property type="protein sequence ID" value="RJG25615.1"/>
    <property type="molecule type" value="Genomic_DNA"/>
</dbReference>
<dbReference type="PIRSF" id="PIRSF037394">
    <property type="entry name" value="ABC_thiamine-permease_YkoE_prd"/>
    <property type="match status" value="1"/>
</dbReference>
<feature type="transmembrane region" description="Helical" evidence="1">
    <location>
        <begin position="73"/>
        <end position="89"/>
    </location>
</feature>
<dbReference type="Proteomes" id="UP000266177">
    <property type="component" value="Unassembled WGS sequence"/>
</dbReference>
<gene>
    <name evidence="2" type="ORF">DQX05_05925</name>
</gene>
<dbReference type="RefSeq" id="WP_119791742.1">
    <property type="nucleotide sequence ID" value="NZ_QYZD01000003.1"/>
</dbReference>
<feature type="transmembrane region" description="Helical" evidence="1">
    <location>
        <begin position="95"/>
        <end position="112"/>
    </location>
</feature>
<dbReference type="InterPro" id="IPR017195">
    <property type="entry name" value="ABC_thiamin-permease_prd"/>
</dbReference>
<feature type="transmembrane region" description="Helical" evidence="1">
    <location>
        <begin position="119"/>
        <end position="142"/>
    </location>
</feature>
<organism evidence="2 3">
    <name type="scientific">Paenibacillus thiaminolyticus</name>
    <name type="common">Bacillus thiaminolyticus</name>
    <dbReference type="NCBI Taxonomy" id="49283"/>
    <lineage>
        <taxon>Bacteria</taxon>
        <taxon>Bacillati</taxon>
        <taxon>Bacillota</taxon>
        <taxon>Bacilli</taxon>
        <taxon>Bacillales</taxon>
        <taxon>Paenibacillaceae</taxon>
        <taxon>Paenibacillus</taxon>
    </lineage>
</organism>
<dbReference type="AlphaFoldDB" id="A0A3A3GN55"/>
<feature type="transmembrane region" description="Helical" evidence="1">
    <location>
        <begin position="50"/>
        <end position="66"/>
    </location>
</feature>
<dbReference type="Pfam" id="PF09819">
    <property type="entry name" value="ABC_cobalt"/>
    <property type="match status" value="1"/>
</dbReference>